<evidence type="ECO:0000256" key="8">
    <source>
        <dbReference type="SAM" id="MobiDB-lite"/>
    </source>
</evidence>
<evidence type="ECO:0000256" key="6">
    <source>
        <dbReference type="ARBA" id="ARBA00023163"/>
    </source>
</evidence>
<dbReference type="Proteomes" id="UP000533598">
    <property type="component" value="Unassembled WGS sequence"/>
</dbReference>
<feature type="DNA-binding region" description="OmpR/PhoB-type" evidence="7">
    <location>
        <begin position="1"/>
        <end position="90"/>
    </location>
</feature>
<evidence type="ECO:0000313" key="11">
    <source>
        <dbReference type="Proteomes" id="UP000533598"/>
    </source>
</evidence>
<dbReference type="Pfam" id="PF07719">
    <property type="entry name" value="TPR_2"/>
    <property type="match status" value="1"/>
</dbReference>
<dbReference type="GO" id="GO:0003677">
    <property type="term" value="F:DNA binding"/>
    <property type="evidence" value="ECO:0007669"/>
    <property type="project" value="UniProtKB-UniRule"/>
</dbReference>
<proteinExistence type="inferred from homology"/>
<dbReference type="InterPro" id="IPR005158">
    <property type="entry name" value="BTAD"/>
</dbReference>
<keyword evidence="6" id="KW-0804">Transcription</keyword>
<evidence type="ECO:0000256" key="2">
    <source>
        <dbReference type="ARBA" id="ARBA00022737"/>
    </source>
</evidence>
<dbReference type="Pfam" id="PF13424">
    <property type="entry name" value="TPR_12"/>
    <property type="match status" value="2"/>
</dbReference>
<dbReference type="Gene3D" id="1.10.10.10">
    <property type="entry name" value="Winged helix-like DNA-binding domain superfamily/Winged helix DNA-binding domain"/>
    <property type="match status" value="2"/>
</dbReference>
<evidence type="ECO:0000313" key="10">
    <source>
        <dbReference type="EMBL" id="MBB4675053.1"/>
    </source>
</evidence>
<keyword evidence="3" id="KW-0802">TPR repeat</keyword>
<evidence type="ECO:0000259" key="9">
    <source>
        <dbReference type="PROSITE" id="PS51755"/>
    </source>
</evidence>
<keyword evidence="2" id="KW-0677">Repeat</keyword>
<dbReference type="SUPFAM" id="SSF52540">
    <property type="entry name" value="P-loop containing nucleoside triphosphate hydrolases"/>
    <property type="match status" value="1"/>
</dbReference>
<evidence type="ECO:0000256" key="1">
    <source>
        <dbReference type="ARBA" id="ARBA00005820"/>
    </source>
</evidence>
<feature type="region of interest" description="Disordered" evidence="8">
    <location>
        <begin position="880"/>
        <end position="900"/>
    </location>
</feature>
<dbReference type="Pfam" id="PF00486">
    <property type="entry name" value="Trans_reg_C"/>
    <property type="match status" value="1"/>
</dbReference>
<dbReference type="PRINTS" id="PR00364">
    <property type="entry name" value="DISEASERSIST"/>
</dbReference>
<dbReference type="InterPro" id="IPR013105">
    <property type="entry name" value="TPR_2"/>
</dbReference>
<dbReference type="InterPro" id="IPR036388">
    <property type="entry name" value="WH-like_DNA-bd_sf"/>
</dbReference>
<dbReference type="SUPFAM" id="SSF46894">
    <property type="entry name" value="C-terminal effector domain of the bipartite response regulators"/>
    <property type="match status" value="1"/>
</dbReference>
<organism evidence="10 11">
    <name type="scientific">Crossiella cryophila</name>
    <dbReference type="NCBI Taxonomy" id="43355"/>
    <lineage>
        <taxon>Bacteria</taxon>
        <taxon>Bacillati</taxon>
        <taxon>Actinomycetota</taxon>
        <taxon>Actinomycetes</taxon>
        <taxon>Pseudonocardiales</taxon>
        <taxon>Pseudonocardiaceae</taxon>
        <taxon>Crossiella</taxon>
    </lineage>
</organism>
<keyword evidence="5 7" id="KW-0238">DNA-binding</keyword>
<gene>
    <name evidence="10" type="ORF">HNR67_001171</name>
</gene>
<dbReference type="SMART" id="SM00028">
    <property type="entry name" value="TPR"/>
    <property type="match status" value="5"/>
</dbReference>
<dbReference type="EMBL" id="JACHMH010000001">
    <property type="protein sequence ID" value="MBB4675053.1"/>
    <property type="molecule type" value="Genomic_DNA"/>
</dbReference>
<dbReference type="AlphaFoldDB" id="A0A7W7FS50"/>
<dbReference type="InterPro" id="IPR016032">
    <property type="entry name" value="Sig_transdc_resp-reg_C-effctor"/>
</dbReference>
<dbReference type="Pfam" id="PF03704">
    <property type="entry name" value="BTAD"/>
    <property type="match status" value="1"/>
</dbReference>
<dbReference type="GO" id="GO:0000160">
    <property type="term" value="P:phosphorelay signal transduction system"/>
    <property type="evidence" value="ECO:0007669"/>
    <property type="project" value="InterPro"/>
</dbReference>
<evidence type="ECO:0000256" key="3">
    <source>
        <dbReference type="ARBA" id="ARBA00022803"/>
    </source>
</evidence>
<dbReference type="CDD" id="cd15831">
    <property type="entry name" value="BTAD"/>
    <property type="match status" value="1"/>
</dbReference>
<evidence type="ECO:0000256" key="7">
    <source>
        <dbReference type="PROSITE-ProRule" id="PRU01091"/>
    </source>
</evidence>
<dbReference type="InterPro" id="IPR051677">
    <property type="entry name" value="AfsR-DnrI-RedD_regulator"/>
</dbReference>
<feature type="domain" description="OmpR/PhoB-type" evidence="9">
    <location>
        <begin position="1"/>
        <end position="90"/>
    </location>
</feature>
<dbReference type="GO" id="GO:0043531">
    <property type="term" value="F:ADP binding"/>
    <property type="evidence" value="ECO:0007669"/>
    <property type="project" value="InterPro"/>
</dbReference>
<dbReference type="SMART" id="SM01043">
    <property type="entry name" value="BTAD"/>
    <property type="match status" value="1"/>
</dbReference>
<dbReference type="PANTHER" id="PTHR35807">
    <property type="entry name" value="TRANSCRIPTIONAL REGULATOR REDD-RELATED"/>
    <property type="match status" value="1"/>
</dbReference>
<keyword evidence="4" id="KW-0805">Transcription regulation</keyword>
<accession>A0A7W7FS50</accession>
<evidence type="ECO:0000256" key="4">
    <source>
        <dbReference type="ARBA" id="ARBA00023015"/>
    </source>
</evidence>
<dbReference type="CDD" id="cd00383">
    <property type="entry name" value="trans_reg_C"/>
    <property type="match status" value="1"/>
</dbReference>
<dbReference type="SMART" id="SM00862">
    <property type="entry name" value="Trans_reg_C"/>
    <property type="match status" value="1"/>
</dbReference>
<comment type="caution">
    <text evidence="10">The sequence shown here is derived from an EMBL/GenBank/DDBJ whole genome shotgun (WGS) entry which is preliminary data.</text>
</comment>
<dbReference type="InterPro" id="IPR019734">
    <property type="entry name" value="TPR_rpt"/>
</dbReference>
<dbReference type="InterPro" id="IPR001867">
    <property type="entry name" value="OmpR/PhoB-type_DNA-bd"/>
</dbReference>
<comment type="similarity">
    <text evidence="1">Belongs to the AfsR/DnrI/RedD regulatory family.</text>
</comment>
<dbReference type="InterPro" id="IPR011990">
    <property type="entry name" value="TPR-like_helical_dom_sf"/>
</dbReference>
<dbReference type="SUPFAM" id="SSF48452">
    <property type="entry name" value="TPR-like"/>
    <property type="match status" value="3"/>
</dbReference>
<dbReference type="Gene3D" id="1.25.40.10">
    <property type="entry name" value="Tetratricopeptide repeat domain"/>
    <property type="match status" value="3"/>
</dbReference>
<name>A0A7W7FS50_9PSEU</name>
<protein>
    <submittedName>
        <fullName evidence="10">DNA-binding SARP family transcriptional activator</fullName>
    </submittedName>
</protein>
<dbReference type="PANTHER" id="PTHR35807:SF1">
    <property type="entry name" value="TRANSCRIPTIONAL REGULATOR REDD"/>
    <property type="match status" value="1"/>
</dbReference>
<dbReference type="InterPro" id="IPR027417">
    <property type="entry name" value="P-loop_NTPase"/>
</dbReference>
<reference evidence="10 11" key="1">
    <citation type="submission" date="2020-08" db="EMBL/GenBank/DDBJ databases">
        <title>Sequencing the genomes of 1000 actinobacteria strains.</title>
        <authorList>
            <person name="Klenk H.-P."/>
        </authorList>
    </citation>
    <scope>NUCLEOTIDE SEQUENCE [LARGE SCALE GENOMIC DNA]</scope>
    <source>
        <strain evidence="10 11">DSM 44230</strain>
    </source>
</reference>
<dbReference type="GO" id="GO:0006355">
    <property type="term" value="P:regulation of DNA-templated transcription"/>
    <property type="evidence" value="ECO:0007669"/>
    <property type="project" value="InterPro"/>
</dbReference>
<keyword evidence="11" id="KW-1185">Reference proteome</keyword>
<dbReference type="RefSeq" id="WP_185001089.1">
    <property type="nucleotide sequence ID" value="NZ_BAAAUI010000033.1"/>
</dbReference>
<evidence type="ECO:0000256" key="5">
    <source>
        <dbReference type="ARBA" id="ARBA00023125"/>
    </source>
</evidence>
<dbReference type="PROSITE" id="PS51755">
    <property type="entry name" value="OMPR_PHOB"/>
    <property type="match status" value="1"/>
</dbReference>
<sequence length="900" mass="97835">MEFDVLGRLRVTDGDRLLDLPGGKARALLAVLLCHPNEAVSRDRLLDALWPAGPPRTAADNLRVHVSHLRRALAEPNRIVARQPGYALQVAPAELTTHRFTTLLADGRAALATDPARASHLLTSALSLWRGPAYADLDLPLLRAEAARLTELRLAALEDRIEADLALARHTQLAAELPALLAEHPLRERFHAQLMLALYHQGRQAEALATYRDLRRDLAEELGIDPSPPLRELHQRILTGDLAAPAPRHLPADLADFTGRAAELTGLLTSTAPPVCAIDGMAGIGKTSLAVHTAHRLAPHYPGAHLYLDLHGHTAGHQPAEPAAALGALLRALGIPGDRVPADLAGRAARWRHELAGQRALILLDNAASAAQVRPLLPGNPDCLVLITSRRRLVDLEAAHVLSLDVLPPADAIALFTAVAGAHRADAEPAAVAEVLRHCGHLPLAIRIAAARLRSRPAWTVEYLAQRLHAGELRELGGSVSAALTLSVQHLAPAGQRLFRLLGLHPGVTFDRYLAAAATDLSVAEAEELLEDLVDAHLLQQPRIGRYRCHDLVRDHTVRLAGQTPDQAAHTRVLDHYLHTAAAAMDVLLPHESRYRPALPAPTTPPTLTSYDQAMTWLDTERETLLAIAHAHPDRALPLSAVLWHYLHLRGHQDDALDLHTRALDQAESADEQCRSLNYLALAAIRLNRFETGLGWLHRSLALAGENSPHRGHTLHHLGLACFQLGDIPRARLYLGECLALTRESGQHYYRGHVLHRLGLACAAAGDHEEADACLEEALALARDHGYRDLEPEVRNGLGETARDRADPVRAAGHFRQALRIATETGDRDQQARAHNGLGHANRELGRPAEAARHWRLALAIYSALAVSEADLVRHHLTLLPDTAGQPPPVIHQTAPDQPI</sequence>